<comment type="caution">
    <text evidence="2">The sequence shown here is derived from an EMBL/GenBank/DDBJ whole genome shotgun (WGS) entry which is preliminary data.</text>
</comment>
<accession>A0A437NY60</accession>
<name>A0A437NY60_9HYPH</name>
<dbReference type="EMBL" id="SACP01000025">
    <property type="protein sequence ID" value="RVU14963.1"/>
    <property type="molecule type" value="Genomic_DNA"/>
</dbReference>
<feature type="compositionally biased region" description="Basic and acidic residues" evidence="1">
    <location>
        <begin position="47"/>
        <end position="63"/>
    </location>
</feature>
<dbReference type="AlphaFoldDB" id="A0A437NY60"/>
<evidence type="ECO:0000256" key="1">
    <source>
        <dbReference type="SAM" id="MobiDB-lite"/>
    </source>
</evidence>
<evidence type="ECO:0000313" key="3">
    <source>
        <dbReference type="Proteomes" id="UP000286997"/>
    </source>
</evidence>
<gene>
    <name evidence="2" type="ORF">EOE48_21315</name>
</gene>
<evidence type="ECO:0000313" key="2">
    <source>
        <dbReference type="EMBL" id="RVU14963.1"/>
    </source>
</evidence>
<dbReference type="Proteomes" id="UP000286997">
    <property type="component" value="Unassembled WGS sequence"/>
</dbReference>
<dbReference type="RefSeq" id="WP_127732900.1">
    <property type="nucleotide sequence ID" value="NZ_SACP01000025.1"/>
</dbReference>
<protein>
    <submittedName>
        <fullName evidence="2">Uncharacterized protein</fullName>
    </submittedName>
</protein>
<reference evidence="2 3" key="1">
    <citation type="submission" date="2019-01" db="EMBL/GenBank/DDBJ databases">
        <authorList>
            <person name="Chen W.-M."/>
        </authorList>
    </citation>
    <scope>NUCLEOTIDE SEQUENCE [LARGE SCALE GENOMIC DNA]</scope>
    <source>
        <strain evidence="2 3">TER-1</strain>
    </source>
</reference>
<organism evidence="2 3">
    <name type="scientific">Methylobacterium oryzihabitans</name>
    <dbReference type="NCBI Taxonomy" id="2499852"/>
    <lineage>
        <taxon>Bacteria</taxon>
        <taxon>Pseudomonadati</taxon>
        <taxon>Pseudomonadota</taxon>
        <taxon>Alphaproteobacteria</taxon>
        <taxon>Hyphomicrobiales</taxon>
        <taxon>Methylobacteriaceae</taxon>
        <taxon>Methylobacterium</taxon>
    </lineage>
</organism>
<proteinExistence type="predicted"/>
<feature type="region of interest" description="Disordered" evidence="1">
    <location>
        <begin position="1"/>
        <end position="64"/>
    </location>
</feature>
<feature type="compositionally biased region" description="Basic and acidic residues" evidence="1">
    <location>
        <begin position="27"/>
        <end position="38"/>
    </location>
</feature>
<feature type="compositionally biased region" description="Polar residues" evidence="1">
    <location>
        <begin position="1"/>
        <end position="11"/>
    </location>
</feature>
<sequence length="99" mass="10242">MTDTAVPTQARTCDPPGEAVARGGEPILRDARSGRSRPDLASPARAALERSRNPHRESDRVRSPEAINRISCDGSAIDLAGPCLAARLLTGAAGAARAA</sequence>
<keyword evidence="3" id="KW-1185">Reference proteome</keyword>